<sequence length="271" mass="29394">MPTHAPIDALFISHGAPTFALEPGAPGDALKQVGQRLLAQKTRALIVLSPHWRSQHLQVTTHAQPAIVHDFFGFPNVLYGLNPDIQGDPALALALMERLALHGLPAEAAPQQGFDHGVWVPYLHLFPQGGPPVVQLSMPAHWTPQDAFAVGEALSDFARNHHAVVVGSGSLTHNFNDLKLGGAAHSQALPGYVTEFTDWIRGRLQAQDTLAIVKAAQQAPHFHRAHPDDDHYLPLPFAVGAAAGSWELETLPEEVRYGALSMQSHVFKRSQ</sequence>
<dbReference type="InterPro" id="IPR014436">
    <property type="entry name" value="Extradiol_dOase_DODA"/>
</dbReference>
<dbReference type="Pfam" id="PF02900">
    <property type="entry name" value="LigB"/>
    <property type="match status" value="1"/>
</dbReference>
<comment type="cofactor">
    <cofactor evidence="1">
        <name>Zn(2+)</name>
        <dbReference type="ChEBI" id="CHEBI:29105"/>
    </cofactor>
</comment>
<keyword evidence="8" id="KW-1185">Reference proteome</keyword>
<name>A0ABT1WE00_9BURK</name>
<dbReference type="InterPro" id="IPR004183">
    <property type="entry name" value="Xdiol_dOase_suB"/>
</dbReference>
<evidence type="ECO:0000256" key="4">
    <source>
        <dbReference type="ARBA" id="ARBA00022833"/>
    </source>
</evidence>
<dbReference type="PIRSF" id="PIRSF006157">
    <property type="entry name" value="Doxgns_DODA"/>
    <property type="match status" value="1"/>
</dbReference>
<comment type="similarity">
    <text evidence="2">Belongs to the DODA-type extradiol aromatic ring-opening dioxygenase family.</text>
</comment>
<protein>
    <submittedName>
        <fullName evidence="7">Dioxygenase</fullName>
    </submittedName>
</protein>
<dbReference type="EMBL" id="JANIGO010000001">
    <property type="protein sequence ID" value="MCQ8895755.1"/>
    <property type="molecule type" value="Genomic_DNA"/>
</dbReference>
<evidence type="ECO:0000259" key="6">
    <source>
        <dbReference type="Pfam" id="PF02900"/>
    </source>
</evidence>
<keyword evidence="7" id="KW-0223">Dioxygenase</keyword>
<evidence type="ECO:0000256" key="3">
    <source>
        <dbReference type="ARBA" id="ARBA00022723"/>
    </source>
</evidence>
<dbReference type="PANTHER" id="PTHR30096">
    <property type="entry name" value="4,5-DOPA DIOXYGENASE EXTRADIOL-LIKE PROTEIN"/>
    <property type="match status" value="1"/>
</dbReference>
<keyword evidence="3" id="KW-0479">Metal-binding</keyword>
<dbReference type="SUPFAM" id="SSF53213">
    <property type="entry name" value="LigB-like"/>
    <property type="match status" value="1"/>
</dbReference>
<dbReference type="RefSeq" id="WP_256763463.1">
    <property type="nucleotide sequence ID" value="NZ_JANIGO010000001.1"/>
</dbReference>
<dbReference type="GO" id="GO:0051213">
    <property type="term" value="F:dioxygenase activity"/>
    <property type="evidence" value="ECO:0007669"/>
    <property type="project" value="UniProtKB-KW"/>
</dbReference>
<comment type="caution">
    <text evidence="7">The sequence shown here is derived from an EMBL/GenBank/DDBJ whole genome shotgun (WGS) entry which is preliminary data.</text>
</comment>
<evidence type="ECO:0000256" key="2">
    <source>
        <dbReference type="ARBA" id="ARBA00007581"/>
    </source>
</evidence>
<evidence type="ECO:0000313" key="8">
    <source>
        <dbReference type="Proteomes" id="UP001204142"/>
    </source>
</evidence>
<evidence type="ECO:0000256" key="5">
    <source>
        <dbReference type="ARBA" id="ARBA00023002"/>
    </source>
</evidence>
<dbReference type="Proteomes" id="UP001204142">
    <property type="component" value="Unassembled WGS sequence"/>
</dbReference>
<dbReference type="Gene3D" id="3.40.830.10">
    <property type="entry name" value="LigB-like"/>
    <property type="match status" value="1"/>
</dbReference>
<keyword evidence="5" id="KW-0560">Oxidoreductase</keyword>
<evidence type="ECO:0000313" key="7">
    <source>
        <dbReference type="EMBL" id="MCQ8895755.1"/>
    </source>
</evidence>
<proteinExistence type="inferred from homology"/>
<organism evidence="7 8">
    <name type="scientific">Limnobacter humi</name>
    <dbReference type="NCBI Taxonomy" id="1778671"/>
    <lineage>
        <taxon>Bacteria</taxon>
        <taxon>Pseudomonadati</taxon>
        <taxon>Pseudomonadota</taxon>
        <taxon>Betaproteobacteria</taxon>
        <taxon>Burkholderiales</taxon>
        <taxon>Burkholderiaceae</taxon>
        <taxon>Limnobacter</taxon>
    </lineage>
</organism>
<accession>A0ABT1WE00</accession>
<dbReference type="PANTHER" id="PTHR30096:SF0">
    <property type="entry name" value="4,5-DOPA DIOXYGENASE EXTRADIOL-LIKE PROTEIN"/>
    <property type="match status" value="1"/>
</dbReference>
<keyword evidence="4" id="KW-0862">Zinc</keyword>
<evidence type="ECO:0000256" key="1">
    <source>
        <dbReference type="ARBA" id="ARBA00001947"/>
    </source>
</evidence>
<feature type="domain" description="Extradiol ring-cleavage dioxygenase class III enzyme subunit B" evidence="6">
    <location>
        <begin position="9"/>
        <end position="260"/>
    </location>
</feature>
<dbReference type="CDD" id="cd07363">
    <property type="entry name" value="45_DOPA_Dioxygenase"/>
    <property type="match status" value="1"/>
</dbReference>
<gene>
    <name evidence="7" type="ORF">NQT62_04775</name>
</gene>
<reference evidence="7 8" key="1">
    <citation type="submission" date="2022-07" db="EMBL/GenBank/DDBJ databases">
        <authorList>
            <person name="Xamxidin M."/>
            <person name="Wu M."/>
        </authorList>
    </citation>
    <scope>NUCLEOTIDE SEQUENCE [LARGE SCALE GENOMIC DNA]</scope>
    <source>
        <strain evidence="7 8">NBRC 111650</strain>
    </source>
</reference>